<keyword evidence="1" id="KW-0456">Lyase</keyword>
<dbReference type="PANTHER" id="PTHR43413:SF1">
    <property type="entry name" value="SIROHEME DECARBOXYLASE NIRL SUBUNIT"/>
    <property type="match status" value="1"/>
</dbReference>
<dbReference type="EMBL" id="CYPU01000030">
    <property type="protein sequence ID" value="CUH47630.1"/>
    <property type="molecule type" value="Genomic_DNA"/>
</dbReference>
<dbReference type="STRING" id="81569.RUM4293_03887"/>
<dbReference type="Pfam" id="PF17805">
    <property type="entry name" value="AsnC_trans_reg2"/>
    <property type="match status" value="1"/>
</dbReference>
<evidence type="ECO:0000256" key="6">
    <source>
        <dbReference type="ARBA" id="ARBA00073232"/>
    </source>
</evidence>
<dbReference type="SUPFAM" id="SSF46785">
    <property type="entry name" value="Winged helix' DNA-binding domain"/>
    <property type="match status" value="1"/>
</dbReference>
<dbReference type="GO" id="GO:0016829">
    <property type="term" value="F:lyase activity"/>
    <property type="evidence" value="ECO:0007669"/>
    <property type="project" value="UniProtKB-KW"/>
</dbReference>
<evidence type="ECO:0000313" key="9">
    <source>
        <dbReference type="EMBL" id="CUH44978.1"/>
    </source>
</evidence>
<name>A0A0P1ER83_9RHOB</name>
<dbReference type="Proteomes" id="UP000050783">
    <property type="component" value="Unassembled WGS sequence"/>
</dbReference>
<feature type="domain" description="Siroheme decarboxylase NirL-like HTH" evidence="8">
    <location>
        <begin position="7"/>
        <end position="52"/>
    </location>
</feature>
<dbReference type="FunFam" id="3.30.70.3460:FF:000001">
    <property type="entry name" value="Heme d1 biosynthesis protein NirG"/>
    <property type="match status" value="1"/>
</dbReference>
<dbReference type="InterPro" id="IPR036388">
    <property type="entry name" value="WH-like_DNA-bd_sf"/>
</dbReference>
<reference evidence="9 11" key="2">
    <citation type="submission" date="2015-09" db="EMBL/GenBank/DDBJ databases">
        <authorList>
            <consortium name="Swine Surveillance"/>
        </authorList>
    </citation>
    <scope>NUCLEOTIDE SEQUENCE [LARGE SCALE GENOMIC DNA]</scope>
    <source>
        <strain evidence="10 11">CECT 4292</strain>
        <strain evidence="9">CECT 4293</strain>
    </source>
</reference>
<dbReference type="Gene3D" id="1.10.10.10">
    <property type="entry name" value="Winged helix-like DNA-binding domain superfamily/Winged helix DNA-binding domain"/>
    <property type="match status" value="1"/>
</dbReference>
<dbReference type="EMBL" id="CYPS01000064">
    <property type="protein sequence ID" value="CUH44978.1"/>
    <property type="molecule type" value="Genomic_DNA"/>
</dbReference>
<keyword evidence="12" id="KW-1185">Reference proteome</keyword>
<evidence type="ECO:0000313" key="10">
    <source>
        <dbReference type="EMBL" id="CUH47630.1"/>
    </source>
</evidence>
<evidence type="ECO:0000259" key="7">
    <source>
        <dbReference type="Pfam" id="PF17805"/>
    </source>
</evidence>
<dbReference type="AlphaFoldDB" id="A0A0P1ER83"/>
<proteinExistence type="inferred from homology"/>
<dbReference type="RefSeq" id="WP_058274922.1">
    <property type="nucleotide sequence ID" value="NZ_CYPS01000064.1"/>
</dbReference>
<dbReference type="GeneID" id="55493033"/>
<dbReference type="Gene3D" id="3.30.70.3460">
    <property type="match status" value="1"/>
</dbReference>
<organism evidence="9 12">
    <name type="scientific">Ruegeria atlantica</name>
    <dbReference type="NCBI Taxonomy" id="81569"/>
    <lineage>
        <taxon>Bacteria</taxon>
        <taxon>Pseudomonadati</taxon>
        <taxon>Pseudomonadota</taxon>
        <taxon>Alphaproteobacteria</taxon>
        <taxon>Rhodobacterales</taxon>
        <taxon>Roseobacteraceae</taxon>
        <taxon>Ruegeria</taxon>
    </lineage>
</organism>
<dbReference type="InterPro" id="IPR050684">
    <property type="entry name" value="HTH-Siroheme_Decarb"/>
</dbReference>
<dbReference type="InterPro" id="IPR053953">
    <property type="entry name" value="NirdL-like_HTH"/>
</dbReference>
<dbReference type="InterPro" id="IPR036390">
    <property type="entry name" value="WH_DNA-bd_sf"/>
</dbReference>
<dbReference type="Proteomes" id="UP000050786">
    <property type="component" value="Unassembled WGS sequence"/>
</dbReference>
<sequence length="149" mass="16617">MKLDGTDRAILNRMQDDLPLVSHPYAAVAEELGIPESEVLNRLTRMKDSRVITRFGPFFDAAAMGGAFCLCAMAVPTEEFETVLTKVNAHAEVAHNYERTHRLNMWFVLATETPEGIVGTADAIERETGICVLRFPKLQEFFIGFRVAA</sequence>
<evidence type="ECO:0000259" key="8">
    <source>
        <dbReference type="Pfam" id="PF22451"/>
    </source>
</evidence>
<comment type="similarity">
    <text evidence="3">Belongs to the Ahb/Nir family.</text>
</comment>
<dbReference type="Pfam" id="PF22451">
    <property type="entry name" value="NirdL-like_HTH"/>
    <property type="match status" value="1"/>
</dbReference>
<protein>
    <recommendedName>
        <fullName evidence="6">Siroheme decarboxylase NirG subunit</fullName>
        <ecNumber evidence="4">4.1.1.111</ecNumber>
    </recommendedName>
</protein>
<comment type="catalytic activity">
    <reaction evidence="5">
        <text>siroheme + 2 H(+) = 12,18-didecarboxysiroheme + 2 CO2</text>
        <dbReference type="Rhea" id="RHEA:19093"/>
        <dbReference type="ChEBI" id="CHEBI:15378"/>
        <dbReference type="ChEBI" id="CHEBI:16526"/>
        <dbReference type="ChEBI" id="CHEBI:60052"/>
        <dbReference type="ChEBI" id="CHEBI:140497"/>
        <dbReference type="EC" id="4.1.1.111"/>
    </reaction>
</comment>
<dbReference type="InterPro" id="IPR040523">
    <property type="entry name" value="AsnC_trans_reg2"/>
</dbReference>
<accession>A0A0P1ER83</accession>
<evidence type="ECO:0000256" key="2">
    <source>
        <dbReference type="ARBA" id="ARBA00023444"/>
    </source>
</evidence>
<evidence type="ECO:0000256" key="3">
    <source>
        <dbReference type="ARBA" id="ARBA00023457"/>
    </source>
</evidence>
<dbReference type="PANTHER" id="PTHR43413">
    <property type="entry name" value="TRANSCRIPTIONAL REGULATOR, ASNC FAMILY"/>
    <property type="match status" value="1"/>
</dbReference>
<comment type="pathway">
    <text evidence="2">Porphyrin-containing compound metabolism.</text>
</comment>
<reference evidence="12" key="1">
    <citation type="submission" date="2015-09" db="EMBL/GenBank/DDBJ databases">
        <authorList>
            <person name="Rodrigo-Torres L."/>
            <person name="Arahal D.R."/>
        </authorList>
    </citation>
    <scope>NUCLEOTIDE SEQUENCE [LARGE SCALE GENOMIC DNA]</scope>
    <source>
        <strain evidence="12">CECT 4293</strain>
    </source>
</reference>
<evidence type="ECO:0000256" key="5">
    <source>
        <dbReference type="ARBA" id="ARBA00048470"/>
    </source>
</evidence>
<evidence type="ECO:0000313" key="12">
    <source>
        <dbReference type="Proteomes" id="UP000050786"/>
    </source>
</evidence>
<dbReference type="EC" id="4.1.1.111" evidence="4"/>
<gene>
    <name evidence="10" type="ORF">RUA4292_01801</name>
    <name evidence="9" type="ORF">RUM4293_03887</name>
</gene>
<evidence type="ECO:0000256" key="4">
    <source>
        <dbReference type="ARBA" id="ARBA00023471"/>
    </source>
</evidence>
<evidence type="ECO:0000313" key="11">
    <source>
        <dbReference type="Proteomes" id="UP000050783"/>
    </source>
</evidence>
<dbReference type="OrthoDB" id="9806536at2"/>
<feature type="domain" description="Siroheme decarboxylase AsnC-like ligand binding" evidence="7">
    <location>
        <begin position="69"/>
        <end position="140"/>
    </location>
</feature>
<evidence type="ECO:0000256" key="1">
    <source>
        <dbReference type="ARBA" id="ARBA00023239"/>
    </source>
</evidence>